<dbReference type="Gene3D" id="3.30.40.10">
    <property type="entry name" value="Zinc/RING finger domain, C3HC4 (zinc finger)"/>
    <property type="match status" value="1"/>
</dbReference>
<dbReference type="InterPro" id="IPR013083">
    <property type="entry name" value="Znf_RING/FYVE/PHD"/>
</dbReference>
<dbReference type="PROSITE" id="PS50089">
    <property type="entry name" value="ZF_RING_2"/>
    <property type="match status" value="1"/>
</dbReference>
<dbReference type="GO" id="GO:0005737">
    <property type="term" value="C:cytoplasm"/>
    <property type="evidence" value="ECO:0007669"/>
    <property type="project" value="TreeGrafter"/>
</dbReference>
<keyword evidence="6" id="KW-0833">Ubl conjugation pathway</keyword>
<gene>
    <name evidence="11" type="ORF">H6P81_004340</name>
</gene>
<keyword evidence="5 8" id="KW-0863">Zinc-finger</keyword>
<protein>
    <recommendedName>
        <fullName evidence="2">RING-type E3 ubiquitin transferase</fullName>
        <ecNumber evidence="2">2.3.2.27</ecNumber>
    </recommendedName>
</protein>
<sequence length="345" mass="37583">MASPLTDESPNGVCRTTYWCHECDMSVTLISSSPPLLCPQCAGEFLEQMDIPNPNPDSSPNFASLPPPLSSILDPFLSPQTLTLTDSESDSDAPFHTFDASDDFFIDRLIHHLAEPEDDTDGDGDRYHRSGPCPTSPASIQKIPTVKITAEFLGSNDTLLCAVCKDEFLIDVEAKELPCKHIYHCDCILPWLSQHNSCPVCRFRLPVDESRRRSGTERRPASGSRVSLRLGNLMDEDDLFGVGNTLRYIARRRQLILPVRASAAADSPQMAQAETSSAGPANSGEETVSSWPVEGTSGVGGGCSSVSAPSVSLIFRIEFVPFRFCIVVIASDQVISRIHKDLCPP</sequence>
<dbReference type="InterPro" id="IPR001841">
    <property type="entry name" value="Znf_RING"/>
</dbReference>
<feature type="region of interest" description="Disordered" evidence="9">
    <location>
        <begin position="115"/>
        <end position="139"/>
    </location>
</feature>
<dbReference type="EMBL" id="JAINDJ010000002">
    <property type="protein sequence ID" value="KAG9459832.1"/>
    <property type="molecule type" value="Genomic_DNA"/>
</dbReference>
<dbReference type="PANTHER" id="PTHR15710:SF187">
    <property type="entry name" value="RING-TYPE E3 UBIQUITIN TRANSFERASE"/>
    <property type="match status" value="1"/>
</dbReference>
<evidence type="ECO:0000259" key="10">
    <source>
        <dbReference type="PROSITE" id="PS50089"/>
    </source>
</evidence>
<dbReference type="InterPro" id="IPR039525">
    <property type="entry name" value="RNF126-like_zinc-ribbon"/>
</dbReference>
<keyword evidence="7" id="KW-0862">Zinc</keyword>
<evidence type="ECO:0000256" key="6">
    <source>
        <dbReference type="ARBA" id="ARBA00022786"/>
    </source>
</evidence>
<dbReference type="PANTHER" id="PTHR15710">
    <property type="entry name" value="E3 UBIQUITIN-PROTEIN LIGASE PRAJA"/>
    <property type="match status" value="1"/>
</dbReference>
<organism evidence="11 12">
    <name type="scientific">Aristolochia fimbriata</name>
    <name type="common">White veined hardy Dutchman's pipe vine</name>
    <dbReference type="NCBI Taxonomy" id="158543"/>
    <lineage>
        <taxon>Eukaryota</taxon>
        <taxon>Viridiplantae</taxon>
        <taxon>Streptophyta</taxon>
        <taxon>Embryophyta</taxon>
        <taxon>Tracheophyta</taxon>
        <taxon>Spermatophyta</taxon>
        <taxon>Magnoliopsida</taxon>
        <taxon>Magnoliidae</taxon>
        <taxon>Piperales</taxon>
        <taxon>Aristolochiaceae</taxon>
        <taxon>Aristolochia</taxon>
    </lineage>
</organism>
<dbReference type="GO" id="GO:0008270">
    <property type="term" value="F:zinc ion binding"/>
    <property type="evidence" value="ECO:0007669"/>
    <property type="project" value="UniProtKB-KW"/>
</dbReference>
<proteinExistence type="predicted"/>
<dbReference type="FunFam" id="3.30.40.10:FF:000022">
    <property type="entry name" value="E3 ubiquitin-protein ligase RING1-like"/>
    <property type="match status" value="1"/>
</dbReference>
<dbReference type="EC" id="2.3.2.27" evidence="2"/>
<dbReference type="GO" id="GO:0016567">
    <property type="term" value="P:protein ubiquitination"/>
    <property type="evidence" value="ECO:0007669"/>
    <property type="project" value="TreeGrafter"/>
</dbReference>
<feature type="compositionally biased region" description="Polar residues" evidence="9">
    <location>
        <begin position="269"/>
        <end position="290"/>
    </location>
</feature>
<name>A0AAV7FF47_ARIFI</name>
<comment type="caution">
    <text evidence="11">The sequence shown here is derived from an EMBL/GenBank/DDBJ whole genome shotgun (WGS) entry which is preliminary data.</text>
</comment>
<evidence type="ECO:0000256" key="4">
    <source>
        <dbReference type="ARBA" id="ARBA00022723"/>
    </source>
</evidence>
<keyword evidence="4" id="KW-0479">Metal-binding</keyword>
<keyword evidence="12" id="KW-1185">Reference proteome</keyword>
<dbReference type="SMART" id="SM00184">
    <property type="entry name" value="RING"/>
    <property type="match status" value="1"/>
</dbReference>
<feature type="region of interest" description="Disordered" evidence="9">
    <location>
        <begin position="267"/>
        <end position="295"/>
    </location>
</feature>
<accession>A0AAV7FF47</accession>
<dbReference type="Proteomes" id="UP000825729">
    <property type="component" value="Unassembled WGS sequence"/>
</dbReference>
<evidence type="ECO:0000256" key="1">
    <source>
        <dbReference type="ARBA" id="ARBA00000900"/>
    </source>
</evidence>
<evidence type="ECO:0000256" key="7">
    <source>
        <dbReference type="ARBA" id="ARBA00022833"/>
    </source>
</evidence>
<evidence type="ECO:0000313" key="11">
    <source>
        <dbReference type="EMBL" id="KAG9459832.1"/>
    </source>
</evidence>
<evidence type="ECO:0000256" key="2">
    <source>
        <dbReference type="ARBA" id="ARBA00012483"/>
    </source>
</evidence>
<dbReference type="GO" id="GO:0061630">
    <property type="term" value="F:ubiquitin protein ligase activity"/>
    <property type="evidence" value="ECO:0007669"/>
    <property type="project" value="UniProtKB-EC"/>
</dbReference>
<keyword evidence="3" id="KW-0808">Transferase</keyword>
<evidence type="ECO:0000256" key="8">
    <source>
        <dbReference type="PROSITE-ProRule" id="PRU00175"/>
    </source>
</evidence>
<evidence type="ECO:0000256" key="5">
    <source>
        <dbReference type="ARBA" id="ARBA00022771"/>
    </source>
</evidence>
<comment type="catalytic activity">
    <reaction evidence="1">
        <text>S-ubiquitinyl-[E2 ubiquitin-conjugating enzyme]-L-cysteine + [acceptor protein]-L-lysine = [E2 ubiquitin-conjugating enzyme]-L-cysteine + N(6)-ubiquitinyl-[acceptor protein]-L-lysine.</text>
        <dbReference type="EC" id="2.3.2.27"/>
    </reaction>
</comment>
<feature type="domain" description="RING-type" evidence="10">
    <location>
        <begin position="161"/>
        <end position="202"/>
    </location>
</feature>
<dbReference type="Pfam" id="PF14369">
    <property type="entry name" value="Zn_ribbon_19"/>
    <property type="match status" value="1"/>
</dbReference>
<dbReference type="AlphaFoldDB" id="A0AAV7FF47"/>
<evidence type="ECO:0000256" key="3">
    <source>
        <dbReference type="ARBA" id="ARBA00022679"/>
    </source>
</evidence>
<dbReference type="SUPFAM" id="SSF57850">
    <property type="entry name" value="RING/U-box"/>
    <property type="match status" value="1"/>
</dbReference>
<evidence type="ECO:0000313" key="12">
    <source>
        <dbReference type="Proteomes" id="UP000825729"/>
    </source>
</evidence>
<dbReference type="Pfam" id="PF13639">
    <property type="entry name" value="zf-RING_2"/>
    <property type="match status" value="1"/>
</dbReference>
<reference evidence="11 12" key="1">
    <citation type="submission" date="2021-07" db="EMBL/GenBank/DDBJ databases">
        <title>The Aristolochia fimbriata genome: insights into angiosperm evolution, floral development and chemical biosynthesis.</title>
        <authorList>
            <person name="Jiao Y."/>
        </authorList>
    </citation>
    <scope>NUCLEOTIDE SEQUENCE [LARGE SCALE GENOMIC DNA]</scope>
    <source>
        <strain evidence="11">IBCAS-2021</strain>
        <tissue evidence="11">Leaf</tissue>
    </source>
</reference>
<evidence type="ECO:0000256" key="9">
    <source>
        <dbReference type="SAM" id="MobiDB-lite"/>
    </source>
</evidence>